<dbReference type="AlphaFoldDB" id="A0A564Y054"/>
<dbReference type="InterPro" id="IPR043785">
    <property type="entry name" value="DUF5727"/>
</dbReference>
<reference evidence="3 4" key="1">
    <citation type="submission" date="2019-07" db="EMBL/GenBank/DDBJ databases">
        <authorList>
            <person name="Jastrzebski P J."/>
            <person name="Paukszto L."/>
            <person name="Jastrzebski P J."/>
        </authorList>
    </citation>
    <scope>NUCLEOTIDE SEQUENCE [LARGE SCALE GENOMIC DNA]</scope>
    <source>
        <strain evidence="3 4">WMS-il1</strain>
    </source>
</reference>
<keyword evidence="1" id="KW-0732">Signal</keyword>
<feature type="domain" description="DUF5727" evidence="2">
    <location>
        <begin position="60"/>
        <end position="237"/>
    </location>
</feature>
<keyword evidence="4" id="KW-1185">Reference proteome</keyword>
<dbReference type="Proteomes" id="UP000321570">
    <property type="component" value="Unassembled WGS sequence"/>
</dbReference>
<protein>
    <recommendedName>
        <fullName evidence="2">DUF5727 domain-containing protein</fullName>
    </recommendedName>
</protein>
<feature type="chain" id="PRO_5021795595" description="DUF5727 domain-containing protein" evidence="1">
    <location>
        <begin position="18"/>
        <end position="267"/>
    </location>
</feature>
<evidence type="ECO:0000313" key="3">
    <source>
        <dbReference type="EMBL" id="VUZ40590.1"/>
    </source>
</evidence>
<evidence type="ECO:0000259" key="2">
    <source>
        <dbReference type="Pfam" id="PF18997"/>
    </source>
</evidence>
<feature type="signal peptide" evidence="1">
    <location>
        <begin position="1"/>
        <end position="17"/>
    </location>
</feature>
<name>A0A564Y054_HYMDI</name>
<proteinExistence type="predicted"/>
<dbReference type="Pfam" id="PF18997">
    <property type="entry name" value="DUF5727"/>
    <property type="match status" value="1"/>
</dbReference>
<gene>
    <name evidence="3" type="ORF">WMSIL1_LOCUS1601</name>
</gene>
<organism evidence="3 4">
    <name type="scientific">Hymenolepis diminuta</name>
    <name type="common">Rat tapeworm</name>
    <dbReference type="NCBI Taxonomy" id="6216"/>
    <lineage>
        <taxon>Eukaryota</taxon>
        <taxon>Metazoa</taxon>
        <taxon>Spiralia</taxon>
        <taxon>Lophotrochozoa</taxon>
        <taxon>Platyhelminthes</taxon>
        <taxon>Cestoda</taxon>
        <taxon>Eucestoda</taxon>
        <taxon>Cyclophyllidea</taxon>
        <taxon>Hymenolepididae</taxon>
        <taxon>Hymenolepis</taxon>
    </lineage>
</organism>
<evidence type="ECO:0000256" key="1">
    <source>
        <dbReference type="SAM" id="SignalP"/>
    </source>
</evidence>
<dbReference type="EMBL" id="CABIJS010000034">
    <property type="protein sequence ID" value="VUZ40590.1"/>
    <property type="molecule type" value="Genomic_DNA"/>
</dbReference>
<sequence>MIQLVLIFMCCFSSTFAESGEVLGSRVITNSSGKVGPMYFNSADDFDVYLHKRGSSQPEQLTIEEGNCALGGSIIGSPCVVQPGRSVITFDEVPDYDLLVLVNLKQIYTVYFAKDCKFPNPKDGHIIVEKSIPLYRFLSGKTEENVVFAMKGTNYTGIKFQREDSVVCEWKDSIPVTGECANLIVDEASSLIIFNATFTKTDGNDYQSFTWGRKYDVISVNLDWTNTGEAPEVKACNIQGEQTTTSNAYRNMESYLLAIGLVSLAYG</sequence>
<accession>A0A564Y054</accession>
<evidence type="ECO:0000313" key="4">
    <source>
        <dbReference type="Proteomes" id="UP000321570"/>
    </source>
</evidence>